<dbReference type="Proteomes" id="UP000198757">
    <property type="component" value="Unassembled WGS sequence"/>
</dbReference>
<accession>A0A1G6QXI8</accession>
<dbReference type="STRING" id="1285928.SAMN04487894_10560"/>
<feature type="domain" description="HEPN" evidence="1">
    <location>
        <begin position="157"/>
        <end position="277"/>
    </location>
</feature>
<sequence length="294" mass="33553">MKEETVANHKALYLTEDDKAIATKVVDTITKITQVDTIFVLGKKENTAHNIFMESCAASAYTSAFWLLVLITGDDKRHKIYQDEMEQKCNHFHAVSCIVMQTSTFVRWLSAKDPFALTVLLNAPFIYNTNPELEEWGKDIIAESIPETEKSCFQKCFTLYNEYIAGAALFTVRKQYKLALFMYHQATELLLTAFIKSQTGLELHIHNINHLNQYFGFLAPGIAADFCGATQKEQEAFRLLQKSYCSARYDADFEVGYAQLEIVRQKVSRAIQELKEIGSLIFKKAGRFPRLNIV</sequence>
<dbReference type="AlphaFoldDB" id="A0A1G6QXI8"/>
<dbReference type="OrthoDB" id="1321649at2"/>
<dbReference type="PROSITE" id="PS50910">
    <property type="entry name" value="HEPN"/>
    <property type="match status" value="1"/>
</dbReference>
<evidence type="ECO:0000259" key="1">
    <source>
        <dbReference type="PROSITE" id="PS50910"/>
    </source>
</evidence>
<dbReference type="RefSeq" id="WP_090390064.1">
    <property type="nucleotide sequence ID" value="NZ_FMZO01000005.1"/>
</dbReference>
<gene>
    <name evidence="2" type="ORF">SAMN04487894_10560</name>
</gene>
<dbReference type="EMBL" id="FMZO01000005">
    <property type="protein sequence ID" value="SDC96992.1"/>
    <property type="molecule type" value="Genomic_DNA"/>
</dbReference>
<evidence type="ECO:0000313" key="3">
    <source>
        <dbReference type="Proteomes" id="UP000198757"/>
    </source>
</evidence>
<evidence type="ECO:0000313" key="2">
    <source>
        <dbReference type="EMBL" id="SDC96992.1"/>
    </source>
</evidence>
<organism evidence="2 3">
    <name type="scientific">Niabella drilacis (strain DSM 25811 / CCM 8410 / CCUG 62505 / LMG 26954 / E90)</name>
    <dbReference type="NCBI Taxonomy" id="1285928"/>
    <lineage>
        <taxon>Bacteria</taxon>
        <taxon>Pseudomonadati</taxon>
        <taxon>Bacteroidota</taxon>
        <taxon>Chitinophagia</taxon>
        <taxon>Chitinophagales</taxon>
        <taxon>Chitinophagaceae</taxon>
        <taxon>Niabella</taxon>
    </lineage>
</organism>
<dbReference type="Gene3D" id="1.20.120.330">
    <property type="entry name" value="Nucleotidyltransferases domain 2"/>
    <property type="match status" value="1"/>
</dbReference>
<dbReference type="SUPFAM" id="SSF81593">
    <property type="entry name" value="Nucleotidyltransferase substrate binding subunit/domain"/>
    <property type="match status" value="1"/>
</dbReference>
<protein>
    <submittedName>
        <fullName evidence="2">HEPN domain-containing protein</fullName>
    </submittedName>
</protein>
<reference evidence="3" key="1">
    <citation type="submission" date="2016-10" db="EMBL/GenBank/DDBJ databases">
        <authorList>
            <person name="Varghese N."/>
            <person name="Submissions S."/>
        </authorList>
    </citation>
    <scope>NUCLEOTIDE SEQUENCE [LARGE SCALE GENOMIC DNA]</scope>
    <source>
        <strain evidence="3">DSM 25811 / CCM 8410 / LMG 26954 / E90</strain>
    </source>
</reference>
<name>A0A1G6QXI8_NIADE</name>
<dbReference type="Pfam" id="PF05168">
    <property type="entry name" value="HEPN"/>
    <property type="match status" value="1"/>
</dbReference>
<proteinExistence type="predicted"/>
<dbReference type="InterPro" id="IPR007842">
    <property type="entry name" value="HEPN_dom"/>
</dbReference>
<keyword evidence="3" id="KW-1185">Reference proteome</keyword>